<sequence>MAHATNLNPAISAAISSYKQAICDIRVHWLDVEDGLSFSKAWTPYLPAVTVSPEEAFRPEGITGLIKFTNKL</sequence>
<dbReference type="Proteomes" id="UP000606974">
    <property type="component" value="Unassembled WGS sequence"/>
</dbReference>
<proteinExistence type="predicted"/>
<evidence type="ECO:0000313" key="1">
    <source>
        <dbReference type="EMBL" id="KAF7506002.1"/>
    </source>
</evidence>
<evidence type="ECO:0000313" key="2">
    <source>
        <dbReference type="Proteomes" id="UP000606974"/>
    </source>
</evidence>
<reference evidence="1" key="1">
    <citation type="submission" date="2020-02" db="EMBL/GenBank/DDBJ databases">
        <authorList>
            <person name="Palmer J.M."/>
        </authorList>
    </citation>
    <scope>NUCLEOTIDE SEQUENCE</scope>
    <source>
        <strain evidence="1">EPUS1.4</strain>
        <tissue evidence="1">Thallus</tissue>
    </source>
</reference>
<accession>A0A8H7AF98</accession>
<protein>
    <submittedName>
        <fullName evidence="1">Uncharacterized protein</fullName>
    </submittedName>
</protein>
<organism evidence="1 2">
    <name type="scientific">Endocarpon pusillum</name>
    <dbReference type="NCBI Taxonomy" id="364733"/>
    <lineage>
        <taxon>Eukaryota</taxon>
        <taxon>Fungi</taxon>
        <taxon>Dikarya</taxon>
        <taxon>Ascomycota</taxon>
        <taxon>Pezizomycotina</taxon>
        <taxon>Eurotiomycetes</taxon>
        <taxon>Chaetothyriomycetidae</taxon>
        <taxon>Verrucariales</taxon>
        <taxon>Verrucariaceae</taxon>
        <taxon>Endocarpon</taxon>
    </lineage>
</organism>
<dbReference type="EMBL" id="JAACFV010000096">
    <property type="protein sequence ID" value="KAF7506002.1"/>
    <property type="molecule type" value="Genomic_DNA"/>
</dbReference>
<comment type="caution">
    <text evidence="1">The sequence shown here is derived from an EMBL/GenBank/DDBJ whole genome shotgun (WGS) entry which is preliminary data.</text>
</comment>
<name>A0A8H7AF98_9EURO</name>
<gene>
    <name evidence="1" type="ORF">GJ744_012349</name>
</gene>
<dbReference type="AlphaFoldDB" id="A0A8H7AF98"/>
<keyword evidence="2" id="KW-1185">Reference proteome</keyword>